<reference evidence="2 3" key="1">
    <citation type="submission" date="2024-04" db="EMBL/GenBank/DDBJ databases">
        <title>Draft genome sequence of Thalassolituus maritimus NBRC 116585.</title>
        <authorList>
            <person name="Miyakawa T."/>
            <person name="Kusuya Y."/>
            <person name="Miura T."/>
        </authorList>
    </citation>
    <scope>NUCLEOTIDE SEQUENCE [LARGE SCALE GENOMIC DNA]</scope>
    <source>
        <strain evidence="2 3">5NW40-0001</strain>
    </source>
</reference>
<organism evidence="2 3">
    <name type="scientific">Thalassolituus maritimus</name>
    <dbReference type="NCBI Taxonomy" id="484498"/>
    <lineage>
        <taxon>Bacteria</taxon>
        <taxon>Pseudomonadati</taxon>
        <taxon>Pseudomonadota</taxon>
        <taxon>Gammaproteobacteria</taxon>
        <taxon>Oceanospirillales</taxon>
        <taxon>Oceanospirillaceae</taxon>
        <taxon>Thalassolituus</taxon>
    </lineage>
</organism>
<feature type="chain" id="PRO_5046815739" evidence="1">
    <location>
        <begin position="21"/>
        <end position="130"/>
    </location>
</feature>
<keyword evidence="3" id="KW-1185">Reference proteome</keyword>
<name>A0ABQ0A0L1_9GAMM</name>
<proteinExistence type="predicted"/>
<feature type="signal peptide" evidence="1">
    <location>
        <begin position="1"/>
        <end position="20"/>
    </location>
</feature>
<protein>
    <submittedName>
        <fullName evidence="2">Uncharacterized protein</fullName>
    </submittedName>
</protein>
<comment type="caution">
    <text evidence="2">The sequence shown here is derived from an EMBL/GenBank/DDBJ whole genome shotgun (WGS) entry which is preliminary data.</text>
</comment>
<sequence length="130" mass="13488">MMRRLSVIILLVSFALQSLAAGSIPGVMSGAMPGVTLGIVPEVGTSEDVNDAKSLGYQTELAVSQWSNPFPYDAPQGLEGYEAGDVDTSNVTSATLTGGSTSDAISNVQTGLYLHDQTHAHAIRAPPLTL</sequence>
<dbReference type="Proteomes" id="UP001481413">
    <property type="component" value="Unassembled WGS sequence"/>
</dbReference>
<evidence type="ECO:0000313" key="2">
    <source>
        <dbReference type="EMBL" id="GAA6145800.1"/>
    </source>
</evidence>
<gene>
    <name evidence="2" type="ORF">NBRC116585_19180</name>
</gene>
<evidence type="ECO:0000256" key="1">
    <source>
        <dbReference type="SAM" id="SignalP"/>
    </source>
</evidence>
<keyword evidence="1" id="KW-0732">Signal</keyword>
<evidence type="ECO:0000313" key="3">
    <source>
        <dbReference type="Proteomes" id="UP001481413"/>
    </source>
</evidence>
<dbReference type="RefSeq" id="WP_353294885.1">
    <property type="nucleotide sequence ID" value="NZ_BAABWH010000004.1"/>
</dbReference>
<dbReference type="EMBL" id="BAABWH010000004">
    <property type="protein sequence ID" value="GAA6145800.1"/>
    <property type="molecule type" value="Genomic_DNA"/>
</dbReference>
<accession>A0ABQ0A0L1</accession>